<comment type="caution">
    <text evidence="1">The sequence shown here is derived from an EMBL/GenBank/DDBJ whole genome shotgun (WGS) entry which is preliminary data.</text>
</comment>
<gene>
    <name evidence="1" type="ORF">NDU88_006871</name>
</gene>
<evidence type="ECO:0000313" key="2">
    <source>
        <dbReference type="Proteomes" id="UP001066276"/>
    </source>
</evidence>
<evidence type="ECO:0000313" key="1">
    <source>
        <dbReference type="EMBL" id="KAJ1203076.1"/>
    </source>
</evidence>
<proteinExistence type="predicted"/>
<accession>A0AAV7VQC4</accession>
<protein>
    <submittedName>
        <fullName evidence="1">Uncharacterized protein</fullName>
    </submittedName>
</protein>
<keyword evidence="2" id="KW-1185">Reference proteome</keyword>
<name>A0AAV7VQC4_PLEWA</name>
<organism evidence="1 2">
    <name type="scientific">Pleurodeles waltl</name>
    <name type="common">Iberian ribbed newt</name>
    <dbReference type="NCBI Taxonomy" id="8319"/>
    <lineage>
        <taxon>Eukaryota</taxon>
        <taxon>Metazoa</taxon>
        <taxon>Chordata</taxon>
        <taxon>Craniata</taxon>
        <taxon>Vertebrata</taxon>
        <taxon>Euteleostomi</taxon>
        <taxon>Amphibia</taxon>
        <taxon>Batrachia</taxon>
        <taxon>Caudata</taxon>
        <taxon>Salamandroidea</taxon>
        <taxon>Salamandridae</taxon>
        <taxon>Pleurodelinae</taxon>
        <taxon>Pleurodeles</taxon>
    </lineage>
</organism>
<dbReference type="AlphaFoldDB" id="A0AAV7VQC4"/>
<dbReference type="Proteomes" id="UP001066276">
    <property type="component" value="Chromosome 2_1"/>
</dbReference>
<sequence length="111" mass="11885">MVERVTEIHGAGTACGSQWEGRTAITLEAGRANLSLLVDNALDTKTATKYLCPTPTESSVSPLRSKSVWRPTPIRVPQTGPPSIALAQFVLPVTFGYVRAEAISRSEAAME</sequence>
<reference evidence="1" key="1">
    <citation type="journal article" date="2022" name="bioRxiv">
        <title>Sequencing and chromosome-scale assembly of the giantPleurodeles waltlgenome.</title>
        <authorList>
            <person name="Brown T."/>
            <person name="Elewa A."/>
            <person name="Iarovenko S."/>
            <person name="Subramanian E."/>
            <person name="Araus A.J."/>
            <person name="Petzold A."/>
            <person name="Susuki M."/>
            <person name="Suzuki K.-i.T."/>
            <person name="Hayashi T."/>
            <person name="Toyoda A."/>
            <person name="Oliveira C."/>
            <person name="Osipova E."/>
            <person name="Leigh N.D."/>
            <person name="Simon A."/>
            <person name="Yun M.H."/>
        </authorList>
    </citation>
    <scope>NUCLEOTIDE SEQUENCE</scope>
    <source>
        <strain evidence="1">20211129_DDA</strain>
        <tissue evidence="1">Liver</tissue>
    </source>
</reference>
<dbReference type="EMBL" id="JANPWB010000003">
    <property type="protein sequence ID" value="KAJ1203076.1"/>
    <property type="molecule type" value="Genomic_DNA"/>
</dbReference>